<organism evidence="1 2">
    <name type="scientific">Ceratodon purpureus</name>
    <name type="common">Fire moss</name>
    <name type="synonym">Dicranum purpureum</name>
    <dbReference type="NCBI Taxonomy" id="3225"/>
    <lineage>
        <taxon>Eukaryota</taxon>
        <taxon>Viridiplantae</taxon>
        <taxon>Streptophyta</taxon>
        <taxon>Embryophyta</taxon>
        <taxon>Bryophyta</taxon>
        <taxon>Bryophytina</taxon>
        <taxon>Bryopsida</taxon>
        <taxon>Dicranidae</taxon>
        <taxon>Pseudoditrichales</taxon>
        <taxon>Ditrichaceae</taxon>
        <taxon>Ceratodon</taxon>
    </lineage>
</organism>
<proteinExistence type="predicted"/>
<reference evidence="1" key="1">
    <citation type="submission" date="2020-06" db="EMBL/GenBank/DDBJ databases">
        <title>WGS assembly of Ceratodon purpureus strain R40.</title>
        <authorList>
            <person name="Carey S.B."/>
            <person name="Jenkins J."/>
            <person name="Shu S."/>
            <person name="Lovell J.T."/>
            <person name="Sreedasyam A."/>
            <person name="Maumus F."/>
            <person name="Tiley G.P."/>
            <person name="Fernandez-Pozo N."/>
            <person name="Barry K."/>
            <person name="Chen C."/>
            <person name="Wang M."/>
            <person name="Lipzen A."/>
            <person name="Daum C."/>
            <person name="Saski C.A."/>
            <person name="Payton A.C."/>
            <person name="Mcbreen J.C."/>
            <person name="Conrad R.E."/>
            <person name="Kollar L.M."/>
            <person name="Olsson S."/>
            <person name="Huttunen S."/>
            <person name="Landis J.B."/>
            <person name="Wickett N.J."/>
            <person name="Johnson M.G."/>
            <person name="Rensing S.A."/>
            <person name="Grimwood J."/>
            <person name="Schmutz J."/>
            <person name="Mcdaniel S.F."/>
        </authorList>
    </citation>
    <scope>NUCLEOTIDE SEQUENCE</scope>
    <source>
        <strain evidence="1">R40</strain>
    </source>
</reference>
<evidence type="ECO:0000313" key="2">
    <source>
        <dbReference type="Proteomes" id="UP000822688"/>
    </source>
</evidence>
<keyword evidence="2" id="KW-1185">Reference proteome</keyword>
<gene>
    <name evidence="1" type="ORF">KC19_9G154100</name>
</gene>
<evidence type="ECO:0000313" key="1">
    <source>
        <dbReference type="EMBL" id="KAG0562534.1"/>
    </source>
</evidence>
<accession>A0A8T0GWM6</accession>
<dbReference type="Proteomes" id="UP000822688">
    <property type="component" value="Chromosome 9"/>
</dbReference>
<dbReference type="AlphaFoldDB" id="A0A8T0GWM6"/>
<protein>
    <submittedName>
        <fullName evidence="1">Uncharacterized protein</fullName>
    </submittedName>
</protein>
<comment type="caution">
    <text evidence="1">The sequence shown here is derived from an EMBL/GenBank/DDBJ whole genome shotgun (WGS) entry which is preliminary data.</text>
</comment>
<dbReference type="EMBL" id="CM026430">
    <property type="protein sequence ID" value="KAG0562534.1"/>
    <property type="molecule type" value="Genomic_DNA"/>
</dbReference>
<name>A0A8T0GWM6_CERPU</name>
<sequence>MYVYQCLCTWPAMCMSVFPFTLNPPTPCRCAVIVLCTSFCDMNSLRDSSNPWNLNHSTTKHHQSYPPYTEVQFTPQYTVQLYYRTTQRIPNLHHSNARTRHKSHGHRDIDPDLMRRCRSLFARQHDDTARQCPIAVKHISTSPIFTENLGLGVNGIPRPVTSLAETLVSIHASTPVIHVCSTSEGKANSQRRGSFCSDQ</sequence>